<dbReference type="InterPro" id="IPR051165">
    <property type="entry name" value="Multifunctional_ANK_Repeat"/>
</dbReference>
<feature type="repeat" description="ANK" evidence="9">
    <location>
        <begin position="550"/>
        <end position="582"/>
    </location>
</feature>
<feature type="repeat" description="ANK" evidence="9">
    <location>
        <begin position="847"/>
        <end position="879"/>
    </location>
</feature>
<organism evidence="13 14">
    <name type="scientific">Caenorhabditis japonica</name>
    <dbReference type="NCBI Taxonomy" id="281687"/>
    <lineage>
        <taxon>Eukaryota</taxon>
        <taxon>Metazoa</taxon>
        <taxon>Ecdysozoa</taxon>
        <taxon>Nematoda</taxon>
        <taxon>Chromadorea</taxon>
        <taxon>Rhabditida</taxon>
        <taxon>Rhabditina</taxon>
        <taxon>Rhabditomorpha</taxon>
        <taxon>Rhabditoidea</taxon>
        <taxon>Rhabditidae</taxon>
        <taxon>Peloderinae</taxon>
        <taxon>Caenorhabditis</taxon>
    </lineage>
</organism>
<dbReference type="InterPro" id="IPR000488">
    <property type="entry name" value="Death_dom"/>
</dbReference>
<name>A0A8R1DSJ7_CAEJA</name>
<accession>A0A8R1DSJ7</accession>
<dbReference type="Gene3D" id="2.60.220.30">
    <property type="match status" value="2"/>
</dbReference>
<comment type="subcellular location">
    <subcellularLocation>
        <location evidence="1">Cytoplasm</location>
        <location evidence="1">Cytoskeleton</location>
    </subcellularLocation>
    <subcellularLocation>
        <location evidence="2">Membrane</location>
    </subcellularLocation>
</comment>
<feature type="repeat" description="ANK" evidence="9">
    <location>
        <begin position="418"/>
        <end position="450"/>
    </location>
</feature>
<dbReference type="FunFam" id="1.25.40.20:FF:000003">
    <property type="entry name" value="Ankyrin, isoform B"/>
    <property type="match status" value="1"/>
</dbReference>
<feature type="repeat" description="ANK" evidence="9">
    <location>
        <begin position="682"/>
        <end position="714"/>
    </location>
</feature>
<evidence type="ECO:0000259" key="11">
    <source>
        <dbReference type="PROSITE" id="PS50017"/>
    </source>
</evidence>
<dbReference type="PROSITE" id="PS50297">
    <property type="entry name" value="ANK_REP_REGION"/>
    <property type="match status" value="20"/>
</dbReference>
<feature type="repeat" description="ANK" evidence="9">
    <location>
        <begin position="451"/>
        <end position="483"/>
    </location>
</feature>
<dbReference type="Pfam" id="PF12796">
    <property type="entry name" value="Ank_2"/>
    <property type="match status" value="7"/>
</dbReference>
<dbReference type="SUPFAM" id="SSF48403">
    <property type="entry name" value="Ankyrin repeat"/>
    <property type="match status" value="3"/>
</dbReference>
<evidence type="ECO:0000313" key="14">
    <source>
        <dbReference type="Proteomes" id="UP000005237"/>
    </source>
</evidence>
<dbReference type="GO" id="GO:0016020">
    <property type="term" value="C:membrane"/>
    <property type="evidence" value="ECO:0007669"/>
    <property type="project" value="UniProtKB-SubCell"/>
</dbReference>
<feature type="region of interest" description="Disordered" evidence="10">
    <location>
        <begin position="965"/>
        <end position="986"/>
    </location>
</feature>
<reference evidence="13" key="2">
    <citation type="submission" date="2022-06" db="UniProtKB">
        <authorList>
            <consortium name="EnsemblMetazoa"/>
        </authorList>
    </citation>
    <scope>IDENTIFICATION</scope>
    <source>
        <strain evidence="13">DF5081</strain>
    </source>
</reference>
<evidence type="ECO:0000259" key="12">
    <source>
        <dbReference type="PROSITE" id="PS51145"/>
    </source>
</evidence>
<dbReference type="GO" id="GO:0007165">
    <property type="term" value="P:signal transduction"/>
    <property type="evidence" value="ECO:0007669"/>
    <property type="project" value="InterPro"/>
</dbReference>
<evidence type="ECO:0000256" key="4">
    <source>
        <dbReference type="ARBA" id="ARBA00022553"/>
    </source>
</evidence>
<feature type="compositionally biased region" description="Polar residues" evidence="10">
    <location>
        <begin position="1899"/>
        <end position="1909"/>
    </location>
</feature>
<dbReference type="PANTHER" id="PTHR24123:SF141">
    <property type="entry name" value="ANKYRIN 2, ISOFORM U"/>
    <property type="match status" value="1"/>
</dbReference>
<evidence type="ECO:0000256" key="2">
    <source>
        <dbReference type="ARBA" id="ARBA00004370"/>
    </source>
</evidence>
<feature type="domain" description="ZU5" evidence="12">
    <location>
        <begin position="1292"/>
        <end position="1423"/>
    </location>
</feature>
<dbReference type="InterPro" id="IPR036770">
    <property type="entry name" value="Ankyrin_rpt-contain_sf"/>
</dbReference>
<evidence type="ECO:0000256" key="6">
    <source>
        <dbReference type="ARBA" id="ARBA00023043"/>
    </source>
</evidence>
<evidence type="ECO:0000313" key="13">
    <source>
        <dbReference type="EnsemblMetazoa" id="CJA10704.1"/>
    </source>
</evidence>
<feature type="domain" description="ZU5" evidence="12">
    <location>
        <begin position="1133"/>
        <end position="1290"/>
    </location>
</feature>
<feature type="repeat" description="ANK" evidence="9">
    <location>
        <begin position="129"/>
        <end position="161"/>
    </location>
</feature>
<feature type="compositionally biased region" description="Basic and acidic residues" evidence="10">
    <location>
        <begin position="1912"/>
        <end position="1929"/>
    </location>
</feature>
<feature type="region of interest" description="Disordered" evidence="10">
    <location>
        <begin position="1"/>
        <end position="32"/>
    </location>
</feature>
<feature type="repeat" description="ANK" evidence="9">
    <location>
        <begin position="616"/>
        <end position="648"/>
    </location>
</feature>
<dbReference type="PROSITE" id="PS50088">
    <property type="entry name" value="ANK_REPEAT"/>
    <property type="match status" value="21"/>
</dbReference>
<dbReference type="Gene3D" id="2.60.40.2660">
    <property type="match status" value="1"/>
</dbReference>
<feature type="domain" description="Death" evidence="11">
    <location>
        <begin position="1628"/>
        <end position="1709"/>
    </location>
</feature>
<dbReference type="CDD" id="cd08317">
    <property type="entry name" value="Death_ank"/>
    <property type="match status" value="1"/>
</dbReference>
<keyword evidence="6 9" id="KW-0040">ANK repeat</keyword>
<dbReference type="GO" id="GO:0005856">
    <property type="term" value="C:cytoskeleton"/>
    <property type="evidence" value="ECO:0007669"/>
    <property type="project" value="UniProtKB-SubCell"/>
</dbReference>
<feature type="repeat" description="ANK" evidence="9">
    <location>
        <begin position="517"/>
        <end position="549"/>
    </location>
</feature>
<evidence type="ECO:0000256" key="10">
    <source>
        <dbReference type="SAM" id="MobiDB-lite"/>
    </source>
</evidence>
<dbReference type="InterPro" id="IPR040745">
    <property type="entry name" value="Ankyrin_UPA"/>
</dbReference>
<feature type="repeat" description="ANK" evidence="9">
    <location>
        <begin position="649"/>
        <end position="681"/>
    </location>
</feature>
<dbReference type="PROSITE" id="PS50017">
    <property type="entry name" value="DEATH_DOMAIN"/>
    <property type="match status" value="1"/>
</dbReference>
<feature type="repeat" description="ANK" evidence="9">
    <location>
        <begin position="63"/>
        <end position="95"/>
    </location>
</feature>
<feature type="repeat" description="ANK" evidence="9">
    <location>
        <begin position="30"/>
        <end position="62"/>
    </location>
</feature>
<evidence type="ECO:0000256" key="9">
    <source>
        <dbReference type="PROSITE-ProRule" id="PRU00023"/>
    </source>
</evidence>
<dbReference type="FunFam" id="1.25.40.20:FF:000001">
    <property type="entry name" value="Ankyrin-2 isoform 2"/>
    <property type="match status" value="1"/>
</dbReference>
<evidence type="ECO:0000256" key="5">
    <source>
        <dbReference type="ARBA" id="ARBA00022737"/>
    </source>
</evidence>
<feature type="compositionally biased region" description="Low complexity" evidence="10">
    <location>
        <begin position="21"/>
        <end position="32"/>
    </location>
</feature>
<dbReference type="SMART" id="SM00005">
    <property type="entry name" value="DEATH"/>
    <property type="match status" value="1"/>
</dbReference>
<proteinExistence type="predicted"/>
<reference evidence="14" key="1">
    <citation type="submission" date="2010-08" db="EMBL/GenBank/DDBJ databases">
        <authorList>
            <consortium name="Caenorhabditis japonica Sequencing Consortium"/>
            <person name="Wilson R.K."/>
        </authorList>
    </citation>
    <scope>NUCLEOTIDE SEQUENCE [LARGE SCALE GENOMIC DNA]</scope>
    <source>
        <strain evidence="14">DF5081</strain>
    </source>
</reference>
<evidence type="ECO:0000256" key="3">
    <source>
        <dbReference type="ARBA" id="ARBA00022490"/>
    </source>
</evidence>
<evidence type="ECO:0000256" key="1">
    <source>
        <dbReference type="ARBA" id="ARBA00004245"/>
    </source>
</evidence>
<dbReference type="Gene3D" id="1.25.40.20">
    <property type="entry name" value="Ankyrin repeat-containing domain"/>
    <property type="match status" value="4"/>
</dbReference>
<dbReference type="FunFam" id="2.60.220.30:FF:000002">
    <property type="entry name" value="Ankyrin-3 isoform 2"/>
    <property type="match status" value="1"/>
</dbReference>
<feature type="repeat" description="ANK" evidence="9">
    <location>
        <begin position="484"/>
        <end position="516"/>
    </location>
</feature>
<feature type="repeat" description="ANK" evidence="9">
    <location>
        <begin position="583"/>
        <end position="615"/>
    </location>
</feature>
<keyword evidence="3" id="KW-0963">Cytoplasm</keyword>
<dbReference type="PRINTS" id="PR01415">
    <property type="entry name" value="ANKYRIN"/>
</dbReference>
<feature type="compositionally biased region" description="Basic and acidic residues" evidence="10">
    <location>
        <begin position="1792"/>
        <end position="1813"/>
    </location>
</feature>
<feature type="repeat" description="ANK" evidence="9">
    <location>
        <begin position="748"/>
        <end position="780"/>
    </location>
</feature>
<feature type="repeat" description="ANK" evidence="9">
    <location>
        <begin position="880"/>
        <end position="912"/>
    </location>
</feature>
<feature type="repeat" description="ANK" evidence="9">
    <location>
        <begin position="715"/>
        <end position="747"/>
    </location>
</feature>
<dbReference type="InterPro" id="IPR011029">
    <property type="entry name" value="DEATH-like_dom_sf"/>
</dbReference>
<dbReference type="Proteomes" id="UP000005237">
    <property type="component" value="Unassembled WGS sequence"/>
</dbReference>
<feature type="compositionally biased region" description="Polar residues" evidence="10">
    <location>
        <begin position="1853"/>
        <end position="1869"/>
    </location>
</feature>
<feature type="repeat" description="ANK" evidence="9">
    <location>
        <begin position="814"/>
        <end position="846"/>
    </location>
</feature>
<evidence type="ECO:0000256" key="8">
    <source>
        <dbReference type="ARBA" id="ARBA00023212"/>
    </source>
</evidence>
<dbReference type="SMART" id="SM00248">
    <property type="entry name" value="ANK"/>
    <property type="match status" value="22"/>
</dbReference>
<keyword evidence="14" id="KW-1185">Reference proteome</keyword>
<dbReference type="Pfam" id="PF00531">
    <property type="entry name" value="Death"/>
    <property type="match status" value="1"/>
</dbReference>
<keyword evidence="4" id="KW-0597">Phosphoprotein</keyword>
<dbReference type="Pfam" id="PF17809">
    <property type="entry name" value="UPA_2"/>
    <property type="match status" value="1"/>
</dbReference>
<feature type="region of interest" description="Disordered" evidence="10">
    <location>
        <begin position="1846"/>
        <end position="1929"/>
    </location>
</feature>
<keyword evidence="7" id="KW-0472">Membrane</keyword>
<keyword evidence="5" id="KW-0677">Repeat</keyword>
<dbReference type="Pfam" id="PF00791">
    <property type="entry name" value="ZU5"/>
    <property type="match status" value="1"/>
</dbReference>
<dbReference type="InterPro" id="IPR000906">
    <property type="entry name" value="ZU5_dom"/>
</dbReference>
<dbReference type="InterPro" id="IPR002110">
    <property type="entry name" value="Ankyrin_rpt"/>
</dbReference>
<dbReference type="Pfam" id="PF00023">
    <property type="entry name" value="Ank"/>
    <property type="match status" value="2"/>
</dbReference>
<feature type="repeat" description="ANK" evidence="9">
    <location>
        <begin position="385"/>
        <end position="417"/>
    </location>
</feature>
<dbReference type="SMART" id="SM00218">
    <property type="entry name" value="ZU5"/>
    <property type="match status" value="1"/>
</dbReference>
<feature type="compositionally biased region" description="Basic and acidic residues" evidence="10">
    <location>
        <begin position="975"/>
        <end position="986"/>
    </location>
</feature>
<dbReference type="EnsemblMetazoa" id="CJA10704.1">
    <property type="protein sequence ID" value="CJA10704.1"/>
    <property type="gene ID" value="WBGene00129908"/>
</dbReference>
<dbReference type="PROSITE" id="PS51145">
    <property type="entry name" value="ZU5"/>
    <property type="match status" value="2"/>
</dbReference>
<dbReference type="PANTHER" id="PTHR24123">
    <property type="entry name" value="ANKYRIN REPEAT-CONTAINING"/>
    <property type="match status" value="1"/>
</dbReference>
<dbReference type="Gene3D" id="1.10.533.10">
    <property type="entry name" value="Death Domain, Fas"/>
    <property type="match status" value="1"/>
</dbReference>
<dbReference type="Pfam" id="PF13637">
    <property type="entry name" value="Ank_4"/>
    <property type="match status" value="1"/>
</dbReference>
<feature type="compositionally biased region" description="Acidic residues" evidence="10">
    <location>
        <begin position="1774"/>
        <end position="1784"/>
    </location>
</feature>
<keyword evidence="8" id="KW-0206">Cytoskeleton</keyword>
<dbReference type="SUPFAM" id="SSF47986">
    <property type="entry name" value="DEATH domain"/>
    <property type="match status" value="1"/>
</dbReference>
<feature type="region of interest" description="Disordered" evidence="10">
    <location>
        <begin position="1754"/>
        <end position="1817"/>
    </location>
</feature>
<dbReference type="FunFam" id="2.60.220.30:FF:000001">
    <property type="entry name" value="Ankyrin-3 isoform 2"/>
    <property type="match status" value="1"/>
</dbReference>
<evidence type="ECO:0000256" key="7">
    <source>
        <dbReference type="ARBA" id="ARBA00023136"/>
    </source>
</evidence>
<protein>
    <submittedName>
        <fullName evidence="13">Uncharacterized protein</fullName>
    </submittedName>
</protein>
<feature type="repeat" description="ANK" evidence="9">
    <location>
        <begin position="162"/>
        <end position="187"/>
    </location>
</feature>
<feature type="repeat" description="ANK" evidence="9">
    <location>
        <begin position="781"/>
        <end position="813"/>
    </location>
</feature>
<feature type="compositionally biased region" description="Polar residues" evidence="10">
    <location>
        <begin position="1"/>
        <end position="15"/>
    </location>
</feature>
<sequence>MSNEGDPPTETQSEQHPAPEAPAAPEGRAEGSASFLRAARAGDLEKVLELLRAGTDINTSNANGLNSLHLASKEGHSEVVRELIKRQAQVDAATRKGNTALHIASLAGQSLIVTILVENHANVNVQSVNGFTPLYMAAQENHEDVVRYLINHGANQALSTEDGFTPLAVALQQGHDRVVAVLLENDAKGRVRLPALHIAAKKDDTRAATLLLQLLINCPSAVHPLAAHPLSSRCPSAVHPLAGHQLHWAHLQVPWQFAHEVLVDCPYAAPRCPSDAHPLPTSCPPAAHPLPSRCPPAAHSLPIRFPPSAHPLPTLCPPAAPRCPSDATRYPPAAHPLPNRCPPAAPRCPPAAHPLPIRCPPAAHPMRTRCPPAAHPLPTRCPPAADPLPLHVATKWGRTNMANLLLSRGAIIDSRTKDLLTPLHCAARSGHDQVVDLLVVQGAPISAKTKNGLAPLHMAAQGDHVDAARTLLYHRAPVDDVTVDYLTPLHVAAHCGHVRVAKLLLDRSADPNARALNGFTPLHIACKKNRIKVVELLLKYRAAIEATTESGLTPLHVAAFMGAINIVIYLLQQGANPDVETVRGETPLHLAARANQTDVVRVLIRNGAKVDAQARELQTPLHIASRLGNTDIVVLLLQAGANSNATTRDNYSPLHIAAKEGQEEVAGILLDHNADKTLLTKKGFTPLHLASKYGNLEVVRLLLERGTPVDIEGKNQVTPLHVAAHYNNDRVAMLLLENGASAKAAAKNGYTPLHIAAKKNQIEIASTLLKFNADPNAKSRAGFTPLHLAAQEGHKEISGLLIENGSNVGAKANNGLTAMHLCAQEDHVPVAAILHDAGAEINSKTNAGYTPLHVACHFGQLNMVKFLVEHGADVGEKTRASYTPLHQAAQQGHNNCVRYLLENGASPNEQTATGQTPLSIAQRLGYVSVVETLRTVTETTVITETTTVSDERYKPQNPEAMNETMFSESEDEGQAAEHEAAAAHAKDFSDNLTQALQDSSGVHMIHTGDTSTALLHRSQELENGGAIPKVNSGEMSPDKEFAKIAPVATSSPIAQSHSQPLGMAPRAGSISRQFAQQPIHGHVDTGDNLEELVRRAQANPIHTANYENGVGILDHGGHADNVPIGHHVTQPSFLISFLVDARGGAMRGCRHSGVRIIVPPRKASQPIRVTCRYLRKDKLAHPPPLSEGEELASRILEMAPAGAKFLGPVILEVPHFASLRDREREIVILRSDDGQHWKEHQLEATEDAVQEVLNESFDAEDLAQLDDLHTPRITRILTNDFPMYFAVVTRVRQEVHCVGPEGGVIISSVVPRVQAIFPDGSLTKTIKVSVQAQPVPQEMVTRLHGNRVAVSPIVTVEPRRRKFHKPITLCIPLPQSSNKGMLTQYSGQQGQEPPTLRLLCSITGGSAPAQWEDITGTTQLTFTGDEVSFTTTVSARFWLMDCQTPRDAARMAQEVYNEAISIPYMAKFAVFARRTFPVEGQLRVFCMTDDKEDKTLEKQEHFKLIAKSRDVEVLKGKHQFLEFAGNLVPITKSGDQLSLFFLPFQENRLAFLVKTRNKDDSEAATEGRIGFMAEPKIRSDALPPQQPICTLAISLPEYAGEIKTTPAPKKDQKPFDQRYQGALDKELPEFVHQNVLKGIGADWPRLGRALEVPHRDIQHIRHNYPGQECKNTLKIWIHLKKDDANQENLDNALRQIGRDDIVRSIAYGEPEALINYSQADSPSVKREPIRHFEDVPSASLIKREVRTEDIVTREPIQVEEPSYSSPAHHSPVPEETEPEEEEVEAPVAEMRTVVRTERHVHDSEEGPVVEERTITTTYEDDVAVNENIVDRTVPLSDEERQKWEELNRLADESSPSPAQRTTIAESTSEPVPEDVEQSVESESHREDDGTIVTTTVTTSHISESDSQLGSPRRSESREVTEDRDEEGRE</sequence>
<feature type="repeat" description="ANK" evidence="9">
    <location>
        <begin position="96"/>
        <end position="128"/>
    </location>
</feature>